<dbReference type="EMBL" id="JANHOG010000663">
    <property type="protein sequence ID" value="KAJ3552420.1"/>
    <property type="molecule type" value="Genomic_DNA"/>
</dbReference>
<protein>
    <submittedName>
        <fullName evidence="1">Uncharacterized protein</fullName>
    </submittedName>
</protein>
<proteinExistence type="predicted"/>
<dbReference type="Proteomes" id="UP001148662">
    <property type="component" value="Unassembled WGS sequence"/>
</dbReference>
<accession>A0ACC1T3U8</accession>
<reference evidence="1" key="1">
    <citation type="submission" date="2022-07" db="EMBL/GenBank/DDBJ databases">
        <title>Genome Sequence of Phlebia brevispora.</title>
        <authorList>
            <person name="Buettner E."/>
        </authorList>
    </citation>
    <scope>NUCLEOTIDE SEQUENCE</scope>
    <source>
        <strain evidence="1">MPL23</strain>
    </source>
</reference>
<evidence type="ECO:0000313" key="1">
    <source>
        <dbReference type="EMBL" id="KAJ3552420.1"/>
    </source>
</evidence>
<organism evidence="1 2">
    <name type="scientific">Phlebia brevispora</name>
    <dbReference type="NCBI Taxonomy" id="194682"/>
    <lineage>
        <taxon>Eukaryota</taxon>
        <taxon>Fungi</taxon>
        <taxon>Dikarya</taxon>
        <taxon>Basidiomycota</taxon>
        <taxon>Agaricomycotina</taxon>
        <taxon>Agaricomycetes</taxon>
        <taxon>Polyporales</taxon>
        <taxon>Meruliaceae</taxon>
        <taxon>Phlebia</taxon>
    </lineage>
</organism>
<name>A0ACC1T3U8_9APHY</name>
<sequence>MDARASRPGTIGMCQHLYVFHTGTQWRKASVNSTWHSSEAERCPLADGRKQRRKPVWCVSGSARTRFVSLQVSHTATMSSSDLDDNREVIDVDQPFFTPTGASCDRVPEPRSRPAPWLDAAQHIEMIEAANAMPCRAQSELVTAPSPPESTIT</sequence>
<comment type="caution">
    <text evidence="1">The sequence shown here is derived from an EMBL/GenBank/DDBJ whole genome shotgun (WGS) entry which is preliminary data.</text>
</comment>
<keyword evidence="2" id="KW-1185">Reference proteome</keyword>
<gene>
    <name evidence="1" type="ORF">NM688_g4162</name>
</gene>
<evidence type="ECO:0000313" key="2">
    <source>
        <dbReference type="Proteomes" id="UP001148662"/>
    </source>
</evidence>